<evidence type="ECO:0000313" key="9">
    <source>
        <dbReference type="EMBL" id="MDB9223165.1"/>
    </source>
</evidence>
<evidence type="ECO:0000259" key="4">
    <source>
        <dbReference type="Pfam" id="PF25876"/>
    </source>
</evidence>
<dbReference type="PANTHER" id="PTHR30158">
    <property type="entry name" value="ACRA/E-RELATED COMPONENT OF DRUG EFFLUX TRANSPORTER"/>
    <property type="match status" value="1"/>
</dbReference>
<feature type="domain" description="Multidrug resistance protein MdtA-like alpha-helical hairpin" evidence="4">
    <location>
        <begin position="85"/>
        <end position="153"/>
    </location>
</feature>
<comment type="similarity">
    <text evidence="2">Belongs to the membrane fusion protein (MFP) (TC 8.A.1) family.</text>
</comment>
<dbReference type="GO" id="GO:0046677">
    <property type="term" value="P:response to antibiotic"/>
    <property type="evidence" value="ECO:0007669"/>
    <property type="project" value="TreeGrafter"/>
</dbReference>
<evidence type="ECO:0000313" key="8">
    <source>
        <dbReference type="EMBL" id="MCG4958939.1"/>
    </source>
</evidence>
<accession>A0AAW6FIA4</accession>
<evidence type="ECO:0000259" key="6">
    <source>
        <dbReference type="Pfam" id="PF25944"/>
    </source>
</evidence>
<dbReference type="Pfam" id="PF25944">
    <property type="entry name" value="Beta-barrel_RND"/>
    <property type="match status" value="1"/>
</dbReference>
<dbReference type="InterPro" id="IPR058624">
    <property type="entry name" value="MdtA-like_HH"/>
</dbReference>
<dbReference type="Gene3D" id="2.40.30.170">
    <property type="match status" value="1"/>
</dbReference>
<feature type="coiled-coil region" evidence="3">
    <location>
        <begin position="122"/>
        <end position="149"/>
    </location>
</feature>
<dbReference type="FunFam" id="2.40.420.20:FF:000005">
    <property type="entry name" value="Efflux transporter, RND family, MFP subunit"/>
    <property type="match status" value="1"/>
</dbReference>
<dbReference type="Pfam" id="PF25967">
    <property type="entry name" value="RND-MFP_C"/>
    <property type="match status" value="1"/>
</dbReference>
<evidence type="ECO:0000256" key="2">
    <source>
        <dbReference type="ARBA" id="ARBA00009477"/>
    </source>
</evidence>
<dbReference type="GO" id="GO:0005886">
    <property type="term" value="C:plasma membrane"/>
    <property type="evidence" value="ECO:0007669"/>
    <property type="project" value="TreeGrafter"/>
</dbReference>
<dbReference type="NCBIfam" id="TIGR01730">
    <property type="entry name" value="RND_mfp"/>
    <property type="match status" value="1"/>
</dbReference>
<reference evidence="9" key="2">
    <citation type="submission" date="2023-01" db="EMBL/GenBank/DDBJ databases">
        <title>Human gut microbiome strain richness.</title>
        <authorList>
            <person name="Chen-Liaw A."/>
        </authorList>
    </citation>
    <scope>NUCLEOTIDE SEQUENCE</scope>
    <source>
        <strain evidence="9">RTP21484st1_B7_RTP21484_190118</strain>
    </source>
</reference>
<dbReference type="Proteomes" id="UP001199750">
    <property type="component" value="Unassembled WGS sequence"/>
</dbReference>
<dbReference type="GO" id="GO:0015562">
    <property type="term" value="F:efflux transmembrane transporter activity"/>
    <property type="evidence" value="ECO:0007669"/>
    <property type="project" value="InterPro"/>
</dbReference>
<dbReference type="Gene3D" id="2.40.50.100">
    <property type="match status" value="1"/>
</dbReference>
<organism evidence="9 10">
    <name type="scientific">Odoribacter splanchnicus</name>
    <dbReference type="NCBI Taxonomy" id="28118"/>
    <lineage>
        <taxon>Bacteria</taxon>
        <taxon>Pseudomonadati</taxon>
        <taxon>Bacteroidota</taxon>
        <taxon>Bacteroidia</taxon>
        <taxon>Bacteroidales</taxon>
        <taxon>Odoribacteraceae</taxon>
        <taxon>Odoribacter</taxon>
    </lineage>
</organism>
<evidence type="ECO:0000259" key="7">
    <source>
        <dbReference type="Pfam" id="PF25967"/>
    </source>
</evidence>
<dbReference type="Pfam" id="PF25917">
    <property type="entry name" value="BSH_RND"/>
    <property type="match status" value="1"/>
</dbReference>
<name>A0AAW6FIA4_9BACT</name>
<comment type="caution">
    <text evidence="9">The sequence shown here is derived from an EMBL/GenBank/DDBJ whole genome shotgun (WGS) entry which is preliminary data.</text>
</comment>
<feature type="domain" description="Multidrug resistance protein MdtA-like beta-barrel" evidence="6">
    <location>
        <begin position="191"/>
        <end position="272"/>
    </location>
</feature>
<gene>
    <name evidence="8" type="ORF">L0P03_03585</name>
    <name evidence="9" type="ORF">PN645_09125</name>
</gene>
<dbReference type="Pfam" id="PF25876">
    <property type="entry name" value="HH_MFP_RND"/>
    <property type="match status" value="1"/>
</dbReference>
<feature type="domain" description="Multidrug resistance protein MdtA-like barrel-sandwich hybrid" evidence="5">
    <location>
        <begin position="44"/>
        <end position="185"/>
    </location>
</feature>
<evidence type="ECO:0000256" key="1">
    <source>
        <dbReference type="ARBA" id="ARBA00004196"/>
    </source>
</evidence>
<dbReference type="InterPro" id="IPR058627">
    <property type="entry name" value="MdtA-like_C"/>
</dbReference>
<dbReference type="GO" id="GO:0030313">
    <property type="term" value="C:cell envelope"/>
    <property type="evidence" value="ECO:0007669"/>
    <property type="project" value="UniProtKB-SubCell"/>
</dbReference>
<dbReference type="Gene3D" id="1.10.287.470">
    <property type="entry name" value="Helix hairpin bin"/>
    <property type="match status" value="1"/>
</dbReference>
<evidence type="ECO:0000313" key="10">
    <source>
        <dbReference type="Proteomes" id="UP001212263"/>
    </source>
</evidence>
<dbReference type="AlphaFoldDB" id="A0AAW6FIA4"/>
<keyword evidence="3" id="KW-0175">Coiled coil</keyword>
<reference evidence="8" key="1">
    <citation type="submission" date="2022-01" db="EMBL/GenBank/DDBJ databases">
        <title>Collection of gut derived symbiotic bacterial strains cultured from healthy donors.</title>
        <authorList>
            <person name="Lin H."/>
            <person name="Kohout C."/>
            <person name="Waligurski E."/>
            <person name="Pamer E.G."/>
        </authorList>
    </citation>
    <scope>NUCLEOTIDE SEQUENCE</scope>
    <source>
        <strain evidence="8">DFI.1.149</strain>
    </source>
</reference>
<protein>
    <submittedName>
        <fullName evidence="9">Efflux RND transporter periplasmic adaptor subunit</fullName>
    </submittedName>
</protein>
<feature type="domain" description="Multidrug resistance protein MdtA-like C-terminal permuted SH3" evidence="7">
    <location>
        <begin position="281"/>
        <end position="342"/>
    </location>
</feature>
<dbReference type="SUPFAM" id="SSF111369">
    <property type="entry name" value="HlyD-like secretion proteins"/>
    <property type="match status" value="1"/>
</dbReference>
<dbReference type="EMBL" id="JAKNDN010000005">
    <property type="protein sequence ID" value="MCG4958939.1"/>
    <property type="molecule type" value="Genomic_DNA"/>
</dbReference>
<dbReference type="EMBL" id="JAQMRD010000010">
    <property type="protein sequence ID" value="MDB9223165.1"/>
    <property type="molecule type" value="Genomic_DNA"/>
</dbReference>
<dbReference type="PANTHER" id="PTHR30158:SF23">
    <property type="entry name" value="MULTIDRUG RESISTANCE PROTEIN MEXA"/>
    <property type="match status" value="1"/>
</dbReference>
<dbReference type="Proteomes" id="UP001212263">
    <property type="component" value="Unassembled WGS sequence"/>
</dbReference>
<dbReference type="InterPro" id="IPR058626">
    <property type="entry name" value="MdtA-like_b-barrel"/>
</dbReference>
<dbReference type="InterPro" id="IPR058625">
    <property type="entry name" value="MdtA-like_BSH"/>
</dbReference>
<dbReference type="InterPro" id="IPR006143">
    <property type="entry name" value="RND_pump_MFP"/>
</dbReference>
<sequence length="371" mass="39946">MCVACGGKNQGRQQTVPEFAVITLQPETVKLTSAYPATFKGRQDVEIRPNVSGFITKLCVDEGSSVQKGQTLFVIDPVQYEEAVNVAKAAVEVAKANVATAELTAKNKRQLEQKNIISKFDLQTAENALASSEAALAQAKAQLTNAEKNLSYTQVTSPVNGVMGKVPFRVGSLVSPSMTTPLTTVSDISEMYAYFSMTEKQLLDLIRQDSTSSKILEKMPPVSLTTADGRPYSQQGKIETISEVIDQTTGSVSVRATFSNPQRLLRSGGTGSVIIPSQLQNVLVVPQKATYELQDKRFVFVVDADSKVKNTEVEVFKLDDGKNFVVTSGLNPGDRIVIEGVGTLRDGTQIQPITPEAAAAKIKAATQPVNK</sequence>
<comment type="subcellular location">
    <subcellularLocation>
        <location evidence="1">Cell envelope</location>
    </subcellularLocation>
</comment>
<evidence type="ECO:0000259" key="5">
    <source>
        <dbReference type="Pfam" id="PF25917"/>
    </source>
</evidence>
<evidence type="ECO:0000256" key="3">
    <source>
        <dbReference type="SAM" id="Coils"/>
    </source>
</evidence>
<dbReference type="Gene3D" id="2.40.420.20">
    <property type="match status" value="1"/>
</dbReference>
<proteinExistence type="inferred from homology"/>